<reference evidence="1 2" key="1">
    <citation type="submission" date="2017-05" db="EMBL/GenBank/DDBJ databases">
        <authorList>
            <person name="Varghese N."/>
            <person name="Submissions S."/>
        </authorList>
    </citation>
    <scope>NUCLEOTIDE SEQUENCE [LARGE SCALE GENOMIC DNA]</scope>
    <source>
        <strain evidence="1 2">DSM 29506</strain>
    </source>
</reference>
<dbReference type="EMBL" id="FXTO01000079">
    <property type="protein sequence ID" value="SMP00161.1"/>
    <property type="molecule type" value="Genomic_DNA"/>
</dbReference>
<proteinExistence type="predicted"/>
<keyword evidence="2" id="KW-1185">Reference proteome</keyword>
<evidence type="ECO:0000313" key="1">
    <source>
        <dbReference type="EMBL" id="SMP00161.1"/>
    </source>
</evidence>
<evidence type="ECO:0000313" key="2">
    <source>
        <dbReference type="Proteomes" id="UP000316030"/>
    </source>
</evidence>
<protein>
    <submittedName>
        <fullName evidence="1">Uncharacterized protein</fullName>
    </submittedName>
</protein>
<dbReference type="Proteomes" id="UP000316030">
    <property type="component" value="Unassembled WGS sequence"/>
</dbReference>
<dbReference type="AlphaFoldDB" id="A0A521FW70"/>
<dbReference type="RefSeq" id="WP_185959113.1">
    <property type="nucleotide sequence ID" value="NZ_FXTO01000079.1"/>
</dbReference>
<feature type="non-terminal residue" evidence="1">
    <location>
        <position position="1"/>
    </location>
</feature>
<accession>A0A521FW70</accession>
<gene>
    <name evidence="1" type="ORF">SAMN06265173_1791</name>
</gene>
<organism evidence="1 2">
    <name type="scientific">Thalassovita litoralis</name>
    <dbReference type="NCBI Taxonomy" id="1010611"/>
    <lineage>
        <taxon>Bacteria</taxon>
        <taxon>Pseudomonadati</taxon>
        <taxon>Pseudomonadota</taxon>
        <taxon>Alphaproteobacteria</taxon>
        <taxon>Rhodobacterales</taxon>
        <taxon>Roseobacteraceae</taxon>
        <taxon>Thalassovita</taxon>
    </lineage>
</organism>
<name>A0A521FW70_9RHOB</name>
<sequence>EDYRSVWNGRFASGDFTGWQLEIYDGSLGGFDEVSELTVVQRNAGASEDAIRYAPTPNVVQIDWGDNATGIGAYNRLIWSGLIPVQPGADVYASFRYAAGDGSTYSGVGANGCTVRATLRWYDEDGVQLSAPDDETDDYFSTAIAPLPGDGFWKIWQRSAIPPAQAAFCRPVLEAYRGIGLAFVADMEVDVALNTARITRDGITEEAETAVSAVSLAVNNVEETVVTEIAIVPEISSGTTGEALTIDAAVSGNVDFTSAGEVTIRLYIDGVNVASGKLSSDGPFSLSAISQKTAGEYDVELRASSPDVTAFSFTEARARALVLKR</sequence>